<dbReference type="InterPro" id="IPR001878">
    <property type="entry name" value="Znf_CCHC"/>
</dbReference>
<dbReference type="Proteomes" id="UP001549921">
    <property type="component" value="Unassembled WGS sequence"/>
</dbReference>
<organism evidence="4 5">
    <name type="scientific">Loxostege sticticalis</name>
    <name type="common">Beet webworm moth</name>
    <dbReference type="NCBI Taxonomy" id="481309"/>
    <lineage>
        <taxon>Eukaryota</taxon>
        <taxon>Metazoa</taxon>
        <taxon>Ecdysozoa</taxon>
        <taxon>Arthropoda</taxon>
        <taxon>Hexapoda</taxon>
        <taxon>Insecta</taxon>
        <taxon>Pterygota</taxon>
        <taxon>Neoptera</taxon>
        <taxon>Endopterygota</taxon>
        <taxon>Lepidoptera</taxon>
        <taxon>Glossata</taxon>
        <taxon>Ditrysia</taxon>
        <taxon>Pyraloidea</taxon>
        <taxon>Crambidae</taxon>
        <taxon>Pyraustinae</taxon>
        <taxon>Loxostege</taxon>
    </lineage>
</organism>
<dbReference type="SUPFAM" id="SSF57756">
    <property type="entry name" value="Retrovirus zinc finger-like domains"/>
    <property type="match status" value="1"/>
</dbReference>
<evidence type="ECO:0000256" key="1">
    <source>
        <dbReference type="PROSITE-ProRule" id="PRU00047"/>
    </source>
</evidence>
<dbReference type="PROSITE" id="PS50158">
    <property type="entry name" value="ZF_CCHC"/>
    <property type="match status" value="1"/>
</dbReference>
<keyword evidence="1" id="KW-0862">Zinc</keyword>
<dbReference type="Gene3D" id="4.10.60.10">
    <property type="entry name" value="Zinc finger, CCHC-type"/>
    <property type="match status" value="1"/>
</dbReference>
<accession>A0ABD0SVE5</accession>
<dbReference type="AlphaFoldDB" id="A0ABD0SVE5"/>
<gene>
    <name evidence="4" type="ORF">ABMA28_003226</name>
</gene>
<dbReference type="SMART" id="SM00343">
    <property type="entry name" value="ZnF_C2HC"/>
    <property type="match status" value="2"/>
</dbReference>
<reference evidence="4 5" key="1">
    <citation type="submission" date="2024-06" db="EMBL/GenBank/DDBJ databases">
        <title>A chromosome-level genome assembly of beet webworm, Loxostege sticticalis.</title>
        <authorList>
            <person name="Zhang Y."/>
        </authorList>
    </citation>
    <scope>NUCLEOTIDE SEQUENCE [LARGE SCALE GENOMIC DNA]</scope>
    <source>
        <strain evidence="4">AQ028</strain>
        <tissue evidence="4">Male pupae</tissue>
    </source>
</reference>
<dbReference type="GO" id="GO:0008270">
    <property type="term" value="F:zinc ion binding"/>
    <property type="evidence" value="ECO:0007669"/>
    <property type="project" value="UniProtKB-KW"/>
</dbReference>
<proteinExistence type="predicted"/>
<keyword evidence="1" id="KW-0863">Zinc-finger</keyword>
<evidence type="ECO:0000313" key="4">
    <source>
        <dbReference type="EMBL" id="KAL0829731.1"/>
    </source>
</evidence>
<keyword evidence="1" id="KW-0479">Metal-binding</keyword>
<feature type="region of interest" description="Disordered" evidence="2">
    <location>
        <begin position="176"/>
        <end position="204"/>
    </location>
</feature>
<evidence type="ECO:0000259" key="3">
    <source>
        <dbReference type="PROSITE" id="PS50158"/>
    </source>
</evidence>
<name>A0ABD0SVE5_LOXSC</name>
<feature type="domain" description="CCHC-type" evidence="3">
    <location>
        <begin position="209"/>
        <end position="223"/>
    </location>
</feature>
<protein>
    <recommendedName>
        <fullName evidence="3">CCHC-type domain-containing protein</fullName>
    </recommendedName>
</protein>
<dbReference type="InterPro" id="IPR036875">
    <property type="entry name" value="Znf_CCHC_sf"/>
</dbReference>
<sequence>MQLLDAIKCIGSNDTLGKLGNLQNTVPEFDPARKEQTMTMWLHKVNECASIYGWSEKQLIHYALPKLKGVAQRWYEGLSSVLFSWEEWQTKLLTAFPSEENYGQMLSDMLAKRGRFGDSLETYFYDKIALINRCGITGRRAVECILHGVDDRSVRLGAEAVQYDNPDKLLAYLRNARNSRPQSDRRPGKPNQPIGRAQDNTAKQGNKPRCFNCKQEGHSVSQCILPLKKCDKCHKLGHETEQCYSNTKPTTEKSVMSVLSEKPGEKIFQNSSCYQNLEVSHKILMLMNYPLLRGFGNSVVKVLGRCRVIISIDEVEAEVDLFVVPDNAMHVPVMVGQTFTEKNHMWLCTKIAKYYKC</sequence>
<comment type="caution">
    <text evidence="4">The sequence shown here is derived from an EMBL/GenBank/DDBJ whole genome shotgun (WGS) entry which is preliminary data.</text>
</comment>
<evidence type="ECO:0000313" key="5">
    <source>
        <dbReference type="Proteomes" id="UP001549921"/>
    </source>
</evidence>
<evidence type="ECO:0000256" key="2">
    <source>
        <dbReference type="SAM" id="MobiDB-lite"/>
    </source>
</evidence>
<dbReference type="EMBL" id="JBEDNZ010000014">
    <property type="protein sequence ID" value="KAL0829731.1"/>
    <property type="molecule type" value="Genomic_DNA"/>
</dbReference>